<dbReference type="AlphaFoldDB" id="A0A4Z1HDP4"/>
<sequence>MADCLVGPGGRRYGRKIHGADRTYYLIGLCVQAEEEEKSSSESKIYRQDFKIRTCSSRETYLEHSVYILDI</sequence>
<evidence type="ECO:0000313" key="2">
    <source>
        <dbReference type="Proteomes" id="UP000297527"/>
    </source>
</evidence>
<accession>A0A4Z1HDP4</accession>
<name>A0A4Z1HDP4_9HELO</name>
<comment type="caution">
    <text evidence="1">The sequence shown here is derived from an EMBL/GenBank/DDBJ whole genome shotgun (WGS) entry which is preliminary data.</text>
</comment>
<organism evidence="1 2">
    <name type="scientific">Botryotinia convoluta</name>
    <dbReference type="NCBI Taxonomy" id="54673"/>
    <lineage>
        <taxon>Eukaryota</taxon>
        <taxon>Fungi</taxon>
        <taxon>Dikarya</taxon>
        <taxon>Ascomycota</taxon>
        <taxon>Pezizomycotina</taxon>
        <taxon>Leotiomycetes</taxon>
        <taxon>Helotiales</taxon>
        <taxon>Sclerotiniaceae</taxon>
        <taxon>Botryotinia</taxon>
    </lineage>
</organism>
<proteinExistence type="predicted"/>
<reference evidence="1 2" key="1">
    <citation type="submission" date="2017-12" db="EMBL/GenBank/DDBJ databases">
        <title>Comparative genomics of Botrytis spp.</title>
        <authorList>
            <person name="Valero-Jimenez C.A."/>
            <person name="Tapia P."/>
            <person name="Veloso J."/>
            <person name="Silva-Moreno E."/>
            <person name="Staats M."/>
            <person name="Valdes J.H."/>
            <person name="Van Kan J.A.L."/>
        </authorList>
    </citation>
    <scope>NUCLEOTIDE SEQUENCE [LARGE SCALE GENOMIC DNA]</scope>
    <source>
        <strain evidence="1 2">MUCL11595</strain>
    </source>
</reference>
<dbReference type="EMBL" id="PQXN01000283">
    <property type="protein sequence ID" value="TGO47308.1"/>
    <property type="molecule type" value="Genomic_DNA"/>
</dbReference>
<keyword evidence="2" id="KW-1185">Reference proteome</keyword>
<gene>
    <name evidence="1" type="ORF">BCON_0284g00100</name>
</gene>
<dbReference type="Proteomes" id="UP000297527">
    <property type="component" value="Unassembled WGS sequence"/>
</dbReference>
<evidence type="ECO:0000313" key="1">
    <source>
        <dbReference type="EMBL" id="TGO47308.1"/>
    </source>
</evidence>
<protein>
    <submittedName>
        <fullName evidence="1">Uncharacterized protein</fullName>
    </submittedName>
</protein>